<dbReference type="PANTHER" id="PTHR30404">
    <property type="entry name" value="N-ACETYLMURAMOYL-L-ALANINE AMIDASE"/>
    <property type="match status" value="1"/>
</dbReference>
<feature type="transmembrane region" description="Helical" evidence="2">
    <location>
        <begin position="21"/>
        <end position="40"/>
    </location>
</feature>
<dbReference type="Proteomes" id="UP000220904">
    <property type="component" value="Unassembled WGS sequence"/>
</dbReference>
<evidence type="ECO:0000313" key="4">
    <source>
        <dbReference type="EMBL" id="PDX86365.1"/>
    </source>
</evidence>
<dbReference type="GO" id="GO:0009253">
    <property type="term" value="P:peptidoglycan catabolic process"/>
    <property type="evidence" value="ECO:0007669"/>
    <property type="project" value="InterPro"/>
</dbReference>
<keyword evidence="2" id="KW-0472">Membrane</keyword>
<dbReference type="Gene3D" id="3.40.630.40">
    <property type="entry name" value="Zn-dependent exopeptidases"/>
    <property type="match status" value="1"/>
</dbReference>
<dbReference type="Pfam" id="PF01520">
    <property type="entry name" value="Amidase_3"/>
    <property type="match status" value="1"/>
</dbReference>
<dbReference type="EMBL" id="NOUV01000014">
    <property type="protein sequence ID" value="PDX86365.1"/>
    <property type="molecule type" value="Genomic_DNA"/>
</dbReference>
<evidence type="ECO:0000313" key="5">
    <source>
        <dbReference type="Proteomes" id="UP000220904"/>
    </source>
</evidence>
<proteinExistence type="predicted"/>
<accession>A0A2A7B4R2</accession>
<dbReference type="InterPro" id="IPR002508">
    <property type="entry name" value="MurNAc-LAA_cat"/>
</dbReference>
<dbReference type="GO" id="GO:0008745">
    <property type="term" value="F:N-acetylmuramoyl-L-alanine amidase activity"/>
    <property type="evidence" value="ECO:0007669"/>
    <property type="project" value="InterPro"/>
</dbReference>
<evidence type="ECO:0000256" key="2">
    <source>
        <dbReference type="SAM" id="Phobius"/>
    </source>
</evidence>
<dbReference type="CDD" id="cd02696">
    <property type="entry name" value="MurNAc-LAA"/>
    <property type="match status" value="1"/>
</dbReference>
<sequence>MAKHAVHRKKEQKNQAFSFRHAVVLCLCFIGICFGLYLWYAAFTIGQGTPAVDDDDFRPTFGPPPYRIAIDAGHGGSDPGAQGIVTEKEMTAATAEALRGWLEADPNFIPLQTRESYDATAKPAERAAAANALSPDLLLSIHGNSAPEGSTASGFECYPSVPGRTWHQESYYFAKLLASAMRSAGASLRGRGGVRYIYYIGEAKQLVETSHTEVRAERSFTILEDANCPAVLAEQCFVTSAADVAQFGTEEGCRRTARAYYEAICTYFEITPLPE</sequence>
<dbReference type="AlphaFoldDB" id="A0A2A7B4R2"/>
<name>A0A2A7B4R2_9FIRM</name>
<gene>
    <name evidence="4" type="ORF">CHR60_06320</name>
</gene>
<feature type="domain" description="MurNAc-LAA" evidence="3">
    <location>
        <begin position="127"/>
        <end position="265"/>
    </location>
</feature>
<dbReference type="InterPro" id="IPR050695">
    <property type="entry name" value="N-acetylmuramoyl_amidase_3"/>
</dbReference>
<protein>
    <submittedName>
        <fullName evidence="4">N-acetylmuramoyl-L-alanine amidase</fullName>
    </submittedName>
</protein>
<keyword evidence="2" id="KW-1133">Transmembrane helix</keyword>
<organism evidence="4 5">
    <name type="scientific">Faecalibacterium prausnitzii</name>
    <dbReference type="NCBI Taxonomy" id="853"/>
    <lineage>
        <taxon>Bacteria</taxon>
        <taxon>Bacillati</taxon>
        <taxon>Bacillota</taxon>
        <taxon>Clostridia</taxon>
        <taxon>Eubacteriales</taxon>
        <taxon>Oscillospiraceae</taxon>
        <taxon>Faecalibacterium</taxon>
    </lineage>
</organism>
<evidence type="ECO:0000259" key="3">
    <source>
        <dbReference type="SMART" id="SM00646"/>
    </source>
</evidence>
<keyword evidence="1" id="KW-0378">Hydrolase</keyword>
<reference evidence="4 5" key="1">
    <citation type="journal article" date="2017" name="Front. Microbiol.">
        <title>New Insights into the Diversity of the Genus Faecalibacterium.</title>
        <authorList>
            <person name="Benevides L."/>
            <person name="Burman S."/>
            <person name="Martin R."/>
            <person name="Robert V."/>
            <person name="Thomas M."/>
            <person name="Miquel S."/>
            <person name="Chain F."/>
            <person name="Sokol H."/>
            <person name="Bermudez-Humaran L.G."/>
            <person name="Morrison M."/>
            <person name="Langella P."/>
            <person name="Azevedo V.A."/>
            <person name="Chatel J.M."/>
            <person name="Soares S."/>
        </authorList>
    </citation>
    <scope>NUCLEOTIDE SEQUENCE [LARGE SCALE GENOMIC DNA]</scope>
    <source>
        <strain evidence="4 5">AHMP21</strain>
    </source>
</reference>
<comment type="caution">
    <text evidence="4">The sequence shown here is derived from an EMBL/GenBank/DDBJ whole genome shotgun (WGS) entry which is preliminary data.</text>
</comment>
<evidence type="ECO:0000256" key="1">
    <source>
        <dbReference type="ARBA" id="ARBA00022801"/>
    </source>
</evidence>
<dbReference type="PANTHER" id="PTHR30404:SF0">
    <property type="entry name" value="N-ACETYLMURAMOYL-L-ALANINE AMIDASE AMIC"/>
    <property type="match status" value="1"/>
</dbReference>
<dbReference type="SUPFAM" id="SSF53187">
    <property type="entry name" value="Zn-dependent exopeptidases"/>
    <property type="match status" value="1"/>
</dbReference>
<dbReference type="GO" id="GO:0030288">
    <property type="term" value="C:outer membrane-bounded periplasmic space"/>
    <property type="evidence" value="ECO:0007669"/>
    <property type="project" value="TreeGrafter"/>
</dbReference>
<keyword evidence="2" id="KW-0812">Transmembrane</keyword>
<dbReference type="SMART" id="SM00646">
    <property type="entry name" value="Ami_3"/>
    <property type="match status" value="1"/>
</dbReference>
<dbReference type="RefSeq" id="WP_097792241.1">
    <property type="nucleotide sequence ID" value="NZ_NOUV01000014.1"/>
</dbReference>
<dbReference type="OrthoDB" id="9806267at2"/>